<keyword evidence="13" id="KW-0238">DNA-binding</keyword>
<dbReference type="SMART" id="SM00448">
    <property type="entry name" value="REC"/>
    <property type="match status" value="1"/>
</dbReference>
<dbReference type="Pfam" id="PF25601">
    <property type="entry name" value="AAA_lid_14"/>
    <property type="match status" value="1"/>
</dbReference>
<dbReference type="PANTHER" id="PTHR32071:SF91">
    <property type="entry name" value="TUNGSTATE-RESPONSIVE TWO COMPONENT SIGMA54-DEPENDENT SIGNAL TRANSDUCTION SYSTEM RESPONSE REGULATOR FIS FAMILY"/>
    <property type="match status" value="1"/>
</dbReference>
<comment type="caution">
    <text evidence="13">The sequence shown here is derived from an EMBL/GenBank/DDBJ whole genome shotgun (WGS) entry which is preliminary data.</text>
</comment>
<dbReference type="CDD" id="cd00156">
    <property type="entry name" value="REC"/>
    <property type="match status" value="1"/>
</dbReference>
<proteinExistence type="predicted"/>
<protein>
    <recommendedName>
        <fullName evidence="3">Nif-specific regulatory protein</fullName>
    </recommendedName>
</protein>
<evidence type="ECO:0000259" key="12">
    <source>
        <dbReference type="PROSITE" id="PS50110"/>
    </source>
</evidence>
<dbReference type="Pfam" id="PF02954">
    <property type="entry name" value="HTH_8"/>
    <property type="match status" value="1"/>
</dbReference>
<dbReference type="PROSITE" id="PS50110">
    <property type="entry name" value="RESPONSE_REGULATORY"/>
    <property type="match status" value="1"/>
</dbReference>
<evidence type="ECO:0000259" key="11">
    <source>
        <dbReference type="PROSITE" id="PS50045"/>
    </source>
</evidence>
<reference evidence="13 14" key="1">
    <citation type="submission" date="2018-08" db="EMBL/GenBank/DDBJ databases">
        <title>Genomic Encyclopedia of Archaeal and Bacterial Type Strains, Phase II (KMG-II): from individual species to whole genera.</title>
        <authorList>
            <person name="Goeker M."/>
        </authorList>
    </citation>
    <scope>NUCLEOTIDE SEQUENCE [LARGE SCALE GENOMIC DNA]</scope>
    <source>
        <strain evidence="13 14">DSM 17099</strain>
    </source>
</reference>
<keyword evidence="6" id="KW-0902">Two-component regulatory system</keyword>
<accession>A0A3D9XG87</accession>
<dbReference type="InterPro" id="IPR002078">
    <property type="entry name" value="Sigma_54_int"/>
</dbReference>
<dbReference type="PROSITE" id="PS50045">
    <property type="entry name" value="SIGMA54_INTERACT_4"/>
    <property type="match status" value="1"/>
</dbReference>
<sequence length="457" mass="50264">MMGTQNDPRQEAHAAQGDALAQATILVVEDEPGMRNFLERILSSKCRAIRLAANTAEATALVAQTDFDLVILDNLMEGQRGVDWLREQRPLGFFPPAILMTAHADLDTAIQALQAGASDFLLKPFRTNQLLNTIARCLEGERLRRENLILQQELRNNIDLGRLRSELIGSSPAIERVRQVIARVAPTPSSVLITGASGTGKEVAARMIHALSDRARMPFVAVNCAAIPRDMLEDELFGHVRGAFPAADRNREGLFSSARGGTLFLDEIAELPVALQAKLLRAIDDRRIRPLGSERETAVDLRLIFAANADLDRTVAEGRLRADLLYRINVLHIHMPTLAERGGDMFDLAELFMDTLSRTLAAPKVPITPEVRAGMATYDWPGNVRELRNAVERALILGRFTPLVASLGRRDGQTLAEIERRAILGTVAAFDGDREAAAAQLGISRKTIDRRLADWNG</sequence>
<organism evidence="13 14">
    <name type="scientific">Paracoccus versutus</name>
    <name type="common">Thiobacillus versutus</name>
    <dbReference type="NCBI Taxonomy" id="34007"/>
    <lineage>
        <taxon>Bacteria</taxon>
        <taxon>Pseudomonadati</taxon>
        <taxon>Pseudomonadota</taxon>
        <taxon>Alphaproteobacteria</taxon>
        <taxon>Rhodobacterales</taxon>
        <taxon>Paracoccaceae</taxon>
        <taxon>Paracoccus</taxon>
    </lineage>
</organism>
<dbReference type="AlphaFoldDB" id="A0A3D9XG87"/>
<evidence type="ECO:0000256" key="8">
    <source>
        <dbReference type="ARBA" id="ARBA00023159"/>
    </source>
</evidence>
<evidence type="ECO:0000256" key="6">
    <source>
        <dbReference type="ARBA" id="ARBA00023012"/>
    </source>
</evidence>
<evidence type="ECO:0000256" key="3">
    <source>
        <dbReference type="ARBA" id="ARBA00015308"/>
    </source>
</evidence>
<evidence type="ECO:0000256" key="4">
    <source>
        <dbReference type="ARBA" id="ARBA00022741"/>
    </source>
</evidence>
<dbReference type="SUPFAM" id="SSF52540">
    <property type="entry name" value="P-loop containing nucleoside triphosphate hydrolases"/>
    <property type="match status" value="1"/>
</dbReference>
<name>A0A3D9XG87_PARVE</name>
<keyword evidence="4" id="KW-0547">Nucleotide-binding</keyword>
<comment type="subunit">
    <text evidence="2">Interacts with sigma-54.</text>
</comment>
<gene>
    <name evidence="13" type="ORF">BDD41_2234</name>
</gene>
<feature type="modified residue" description="4-aspartylphosphate" evidence="10">
    <location>
        <position position="73"/>
    </location>
</feature>
<dbReference type="InterPro" id="IPR009057">
    <property type="entry name" value="Homeodomain-like_sf"/>
</dbReference>
<keyword evidence="5" id="KW-0067">ATP-binding</keyword>
<dbReference type="SMART" id="SM00382">
    <property type="entry name" value="AAA"/>
    <property type="match status" value="1"/>
</dbReference>
<dbReference type="SUPFAM" id="SSF52172">
    <property type="entry name" value="CheY-like"/>
    <property type="match status" value="1"/>
</dbReference>
<dbReference type="InterPro" id="IPR011006">
    <property type="entry name" value="CheY-like_superfamily"/>
</dbReference>
<evidence type="ECO:0000313" key="13">
    <source>
        <dbReference type="EMBL" id="REF69525.1"/>
    </source>
</evidence>
<dbReference type="Proteomes" id="UP000256941">
    <property type="component" value="Unassembled WGS sequence"/>
</dbReference>
<dbReference type="PANTHER" id="PTHR32071">
    <property type="entry name" value="TRANSCRIPTIONAL REGULATORY PROTEIN"/>
    <property type="match status" value="1"/>
</dbReference>
<dbReference type="InterPro" id="IPR001789">
    <property type="entry name" value="Sig_transdc_resp-reg_receiver"/>
</dbReference>
<feature type="domain" description="Sigma-54 factor interaction" evidence="11">
    <location>
        <begin position="167"/>
        <end position="396"/>
    </location>
</feature>
<keyword evidence="10" id="KW-0597">Phosphoprotein</keyword>
<dbReference type="EMBL" id="QTUJ01000002">
    <property type="protein sequence ID" value="REF69525.1"/>
    <property type="molecule type" value="Genomic_DNA"/>
</dbReference>
<dbReference type="Pfam" id="PF00072">
    <property type="entry name" value="Response_reg"/>
    <property type="match status" value="1"/>
</dbReference>
<dbReference type="InterPro" id="IPR025944">
    <property type="entry name" value="Sigma_54_int_dom_CS"/>
</dbReference>
<dbReference type="Pfam" id="PF00158">
    <property type="entry name" value="Sigma54_activat"/>
    <property type="match status" value="1"/>
</dbReference>
<keyword evidence="8" id="KW-0010">Activator</keyword>
<dbReference type="InterPro" id="IPR058031">
    <property type="entry name" value="AAA_lid_NorR"/>
</dbReference>
<dbReference type="PROSITE" id="PS00688">
    <property type="entry name" value="SIGMA54_INTERACT_3"/>
    <property type="match status" value="1"/>
</dbReference>
<comment type="function">
    <text evidence="1">Required for activation of most nif operons, which are directly involved in nitrogen fixation.</text>
</comment>
<dbReference type="InterPro" id="IPR027417">
    <property type="entry name" value="P-loop_NTPase"/>
</dbReference>
<evidence type="ECO:0000313" key="14">
    <source>
        <dbReference type="Proteomes" id="UP000256941"/>
    </source>
</evidence>
<evidence type="ECO:0000256" key="2">
    <source>
        <dbReference type="ARBA" id="ARBA00011135"/>
    </source>
</evidence>
<evidence type="ECO:0000256" key="1">
    <source>
        <dbReference type="ARBA" id="ARBA00002167"/>
    </source>
</evidence>
<dbReference type="InterPro" id="IPR000641">
    <property type="entry name" value="CbxX/CfxQ"/>
</dbReference>
<dbReference type="GO" id="GO:0005524">
    <property type="term" value="F:ATP binding"/>
    <property type="evidence" value="ECO:0007669"/>
    <property type="project" value="UniProtKB-KW"/>
</dbReference>
<dbReference type="Gene3D" id="1.10.10.60">
    <property type="entry name" value="Homeodomain-like"/>
    <property type="match status" value="1"/>
</dbReference>
<keyword evidence="9" id="KW-0804">Transcription</keyword>
<dbReference type="Gene3D" id="3.40.50.2300">
    <property type="match status" value="1"/>
</dbReference>
<dbReference type="InterPro" id="IPR003593">
    <property type="entry name" value="AAA+_ATPase"/>
</dbReference>
<dbReference type="GO" id="GO:0043565">
    <property type="term" value="F:sequence-specific DNA binding"/>
    <property type="evidence" value="ECO:0007669"/>
    <property type="project" value="InterPro"/>
</dbReference>
<dbReference type="GO" id="GO:0000160">
    <property type="term" value="P:phosphorelay signal transduction system"/>
    <property type="evidence" value="ECO:0007669"/>
    <property type="project" value="UniProtKB-KW"/>
</dbReference>
<dbReference type="Gene3D" id="3.40.50.300">
    <property type="entry name" value="P-loop containing nucleotide triphosphate hydrolases"/>
    <property type="match status" value="1"/>
</dbReference>
<evidence type="ECO:0000256" key="7">
    <source>
        <dbReference type="ARBA" id="ARBA00023015"/>
    </source>
</evidence>
<evidence type="ECO:0000256" key="9">
    <source>
        <dbReference type="ARBA" id="ARBA00023163"/>
    </source>
</evidence>
<keyword evidence="7" id="KW-0805">Transcription regulation</keyword>
<dbReference type="PRINTS" id="PR00819">
    <property type="entry name" value="CBXCFQXSUPER"/>
</dbReference>
<dbReference type="GO" id="GO:0006355">
    <property type="term" value="P:regulation of DNA-templated transcription"/>
    <property type="evidence" value="ECO:0007669"/>
    <property type="project" value="InterPro"/>
</dbReference>
<dbReference type="SUPFAM" id="SSF46689">
    <property type="entry name" value="Homeodomain-like"/>
    <property type="match status" value="1"/>
</dbReference>
<dbReference type="InterPro" id="IPR002197">
    <property type="entry name" value="HTH_Fis"/>
</dbReference>
<evidence type="ECO:0000256" key="10">
    <source>
        <dbReference type="PROSITE-ProRule" id="PRU00169"/>
    </source>
</evidence>
<dbReference type="CDD" id="cd00009">
    <property type="entry name" value="AAA"/>
    <property type="match status" value="1"/>
</dbReference>
<dbReference type="FunFam" id="3.40.50.300:FF:000006">
    <property type="entry name" value="DNA-binding transcriptional regulator NtrC"/>
    <property type="match status" value="1"/>
</dbReference>
<evidence type="ECO:0000256" key="5">
    <source>
        <dbReference type="ARBA" id="ARBA00022840"/>
    </source>
</evidence>
<dbReference type="Gene3D" id="1.10.8.60">
    <property type="match status" value="1"/>
</dbReference>
<feature type="domain" description="Response regulatory" evidence="12">
    <location>
        <begin position="24"/>
        <end position="138"/>
    </location>
</feature>